<dbReference type="InterPro" id="IPR005064">
    <property type="entry name" value="BUG"/>
</dbReference>
<evidence type="ECO:0000313" key="3">
    <source>
        <dbReference type="EMBL" id="URF06309.1"/>
    </source>
</evidence>
<evidence type="ECO:0000313" key="5">
    <source>
        <dbReference type="Proteomes" id="UP001056132"/>
    </source>
</evidence>
<proteinExistence type="inferred from homology"/>
<dbReference type="KEGG" id="ccam:M5D45_24670"/>
<dbReference type="RefSeq" id="WP_144198190.1">
    <property type="nucleotide sequence ID" value="NZ_CP097331.1"/>
</dbReference>
<dbReference type="Gene3D" id="3.40.190.150">
    <property type="entry name" value="Bordetella uptake gene, domain 1"/>
    <property type="match status" value="1"/>
</dbReference>
<organism evidence="3 5">
    <name type="scientific">Cupriavidus campinensis</name>
    <dbReference type="NCBI Taxonomy" id="151783"/>
    <lineage>
        <taxon>Bacteria</taxon>
        <taxon>Pseudomonadati</taxon>
        <taxon>Pseudomonadota</taxon>
        <taxon>Betaproteobacteria</taxon>
        <taxon>Burkholderiales</taxon>
        <taxon>Burkholderiaceae</taxon>
        <taxon>Cupriavidus</taxon>
    </lineage>
</organism>
<dbReference type="EMBL" id="VCIZ01000007">
    <property type="protein sequence ID" value="TSP12037.1"/>
    <property type="molecule type" value="Genomic_DNA"/>
</dbReference>
<dbReference type="PANTHER" id="PTHR42928:SF5">
    <property type="entry name" value="BLR1237 PROTEIN"/>
    <property type="match status" value="1"/>
</dbReference>
<comment type="similarity">
    <text evidence="1">Belongs to the UPF0065 (bug) family.</text>
</comment>
<dbReference type="CDD" id="cd13578">
    <property type="entry name" value="PBP2_Bug27"/>
    <property type="match status" value="1"/>
</dbReference>
<dbReference type="InterPro" id="IPR042100">
    <property type="entry name" value="Bug_dom1"/>
</dbReference>
<dbReference type="AlphaFoldDB" id="A0AAE9I342"/>
<dbReference type="Proteomes" id="UP000318943">
    <property type="component" value="Unassembled WGS sequence"/>
</dbReference>
<evidence type="ECO:0000256" key="1">
    <source>
        <dbReference type="ARBA" id="ARBA00006987"/>
    </source>
</evidence>
<dbReference type="PIRSF" id="PIRSF017082">
    <property type="entry name" value="YflP"/>
    <property type="match status" value="1"/>
</dbReference>
<dbReference type="PANTHER" id="PTHR42928">
    <property type="entry name" value="TRICARBOXYLATE-BINDING PROTEIN"/>
    <property type="match status" value="1"/>
</dbReference>
<gene>
    <name evidence="2" type="ORF">FGG12_13525</name>
    <name evidence="3" type="ORF">M5D45_24670</name>
</gene>
<dbReference type="SUPFAM" id="SSF53850">
    <property type="entry name" value="Periplasmic binding protein-like II"/>
    <property type="match status" value="1"/>
</dbReference>
<sequence>MHSQQRRRQMVLFPIAAGLSALGTSLARGAERYPSKPIRMVVPFPAGGPTDIVARPFGLLLGNALKQSVVIDNRGGAGGSIGAAAVASAAPDGYTLLVGTVGTQSINPYLYKKLSYNPQKDLTPLATIASAPVAIVVNAATGIGSLADLVSQAKAKPGAMNYGSAGNGTPGHLTAAMFCTAAGIRLAHVPYKGSAPAVTEVIGGQIPVMFDPLQSVLPHIQSGKLKALAVTSLQRSPVLPDTPTVAELGYPDFEAIAWWALYGPAGLPDAVSKQLVTQTQRIVQSAEFNSKISSQGLHPLSVPLASFQQSESTKWGTAVRATGITIE</sequence>
<reference evidence="3" key="2">
    <citation type="journal article" date="2022" name="Microbiol. Resour. Announc.">
        <title>Genome Sequence of Cupriavidus campinensis Strain G5, a Member of a Bacterial Consortium Capable of Polyethylene Degradation.</title>
        <authorList>
            <person name="Schneider B."/>
            <person name="Pfeiffer F."/>
            <person name="Dyall-Smith M."/>
            <person name="Kunte H.J."/>
        </authorList>
    </citation>
    <scope>NUCLEOTIDE SEQUENCE</scope>
    <source>
        <strain evidence="3">G5</strain>
    </source>
</reference>
<reference evidence="2 4" key="1">
    <citation type="submission" date="2019-05" db="EMBL/GenBank/DDBJ databases">
        <title>Whole genome sequence analysis of Cupriavidus campinensis S14E4C strain.</title>
        <authorList>
            <person name="Abbaszade G."/>
            <person name="Szabo A."/>
            <person name="Toumi M."/>
            <person name="Toth E."/>
        </authorList>
    </citation>
    <scope>NUCLEOTIDE SEQUENCE [LARGE SCALE GENOMIC DNA]</scope>
    <source>
        <strain evidence="2 4">S14E4C</strain>
    </source>
</reference>
<name>A0AAE9I342_9BURK</name>
<keyword evidence="4" id="KW-1185">Reference proteome</keyword>
<accession>A0AAE9I342</accession>
<dbReference type="Pfam" id="PF03401">
    <property type="entry name" value="TctC"/>
    <property type="match status" value="1"/>
</dbReference>
<reference evidence="3" key="3">
    <citation type="submission" date="2022-05" db="EMBL/GenBank/DDBJ databases">
        <authorList>
            <person name="Kunte H.-J."/>
        </authorList>
    </citation>
    <scope>NUCLEOTIDE SEQUENCE</scope>
    <source>
        <strain evidence="3">G5</strain>
    </source>
</reference>
<dbReference type="Gene3D" id="3.40.190.10">
    <property type="entry name" value="Periplasmic binding protein-like II"/>
    <property type="match status" value="1"/>
</dbReference>
<evidence type="ECO:0000313" key="2">
    <source>
        <dbReference type="EMBL" id="TSP12037.1"/>
    </source>
</evidence>
<protein>
    <submittedName>
        <fullName evidence="3">Tripartite tricarboxylate transporter substrate binding protein</fullName>
    </submittedName>
</protein>
<dbReference type="Proteomes" id="UP001056132">
    <property type="component" value="Chromosome 2"/>
</dbReference>
<dbReference type="EMBL" id="CP097331">
    <property type="protein sequence ID" value="URF06309.1"/>
    <property type="molecule type" value="Genomic_DNA"/>
</dbReference>
<evidence type="ECO:0000313" key="4">
    <source>
        <dbReference type="Proteomes" id="UP000318943"/>
    </source>
</evidence>